<reference evidence="16" key="1">
    <citation type="journal article" date="2014" name="Proc. Natl. Acad. Sci. U.S.A.">
        <title>Extensive sampling of basidiomycete genomes demonstrates inadequacy of the white-rot/brown-rot paradigm for wood decay fungi.</title>
        <authorList>
            <person name="Riley R."/>
            <person name="Salamov A.A."/>
            <person name="Brown D.W."/>
            <person name="Nagy L.G."/>
            <person name="Floudas D."/>
            <person name="Held B.W."/>
            <person name="Levasseur A."/>
            <person name="Lombard V."/>
            <person name="Morin E."/>
            <person name="Otillar R."/>
            <person name="Lindquist E.A."/>
            <person name="Sun H."/>
            <person name="LaButti K.M."/>
            <person name="Schmutz J."/>
            <person name="Jabbour D."/>
            <person name="Luo H."/>
            <person name="Baker S.E."/>
            <person name="Pisabarro A.G."/>
            <person name="Walton J.D."/>
            <person name="Blanchette R.A."/>
            <person name="Henrissat B."/>
            <person name="Martin F."/>
            <person name="Cullen D."/>
            <person name="Hibbett D.S."/>
            <person name="Grigoriev I.V."/>
        </authorList>
    </citation>
    <scope>NUCLEOTIDE SEQUENCE [LARGE SCALE GENOMIC DNA]</scope>
    <source>
        <strain evidence="16">CBS 339.88</strain>
    </source>
</reference>
<feature type="binding site" evidence="13">
    <location>
        <position position="67"/>
    </location>
    <ligand>
        <name>ATP</name>
        <dbReference type="ChEBI" id="CHEBI:30616"/>
    </ligand>
</feature>
<evidence type="ECO:0000256" key="1">
    <source>
        <dbReference type="ARBA" id="ARBA00004514"/>
    </source>
</evidence>
<keyword evidence="10 13" id="KW-0067">ATP-binding</keyword>
<dbReference type="FunFam" id="3.40.50.720:FF:000033">
    <property type="entry name" value="Adenylyltransferase and sulfurtransferase MOCS3"/>
    <property type="match status" value="1"/>
</dbReference>
<dbReference type="HAMAP" id="MF_03049">
    <property type="entry name" value="MOCS3_Uba4"/>
    <property type="match status" value="1"/>
</dbReference>
<feature type="binding site" evidence="13">
    <location>
        <position position="46"/>
    </location>
    <ligand>
        <name>ATP</name>
        <dbReference type="ChEBI" id="CHEBI:30616"/>
    </ligand>
</feature>
<dbReference type="GO" id="GO:0004792">
    <property type="term" value="F:thiosulfate-cyanide sulfurtransferase activity"/>
    <property type="evidence" value="ECO:0007669"/>
    <property type="project" value="TreeGrafter"/>
</dbReference>
<sequence>MDSNTDRKLPLDDYRRYGRQMILEGFGLSGQLKLQQASVVVVGAGGLGCPALQYLAAAGIGRIGIIDHDVVEVSNLQRQILHNEHTVGMYKTESAALAIRKSNSRIKVEAVTEPLSSLNASNLLQSYDIILDCTDNAPTRYLLSDTAVALRKPLVSGAAQRFSGQVCTYNLGSDGLCYRCLFPKPPSTTSTCEETGILGVVTGVIGNFQALEAIKIITGLHDNKSSMLVFSAISSTPFRSIDLGSRDPTCPACGKEGQKIGEIQDFDYVQFCGGPAPDWEKQGLVDGGPGYRISAKEFKQILGENDKLKIIDVRPRTEFQICQLPNSINVPLDELVANPTAHLMDDSVVETYILCRLGNDSQVAAEALRGVAKRSGGPNVTIKDVVGGLRAWAKDVDANFPVY</sequence>
<keyword evidence="6 13" id="KW-0479">Metal-binding</keyword>
<evidence type="ECO:0000256" key="7">
    <source>
        <dbReference type="ARBA" id="ARBA00022741"/>
    </source>
</evidence>
<dbReference type="GO" id="GO:0032447">
    <property type="term" value="P:protein urmylation"/>
    <property type="evidence" value="ECO:0007669"/>
    <property type="project" value="TreeGrafter"/>
</dbReference>
<dbReference type="OrthoDB" id="10261062at2759"/>
<dbReference type="GO" id="GO:0002143">
    <property type="term" value="P:tRNA wobble position uridine thiolation"/>
    <property type="evidence" value="ECO:0007669"/>
    <property type="project" value="InterPro"/>
</dbReference>
<feature type="active site" description="Glycyl thioester intermediate; for adenylyltransferase activity" evidence="13">
    <location>
        <position position="192"/>
    </location>
</feature>
<keyword evidence="8" id="KW-0833">Ubl conjugation pathway</keyword>
<dbReference type="CDD" id="cd00757">
    <property type="entry name" value="ThiF_MoeB_HesA_family"/>
    <property type="match status" value="1"/>
</dbReference>
<dbReference type="FunFam" id="3.40.250.10:FF:000014">
    <property type="entry name" value="Adenylyltransferase and sulfurtransferase MOCS3"/>
    <property type="match status" value="1"/>
</dbReference>
<evidence type="ECO:0000256" key="13">
    <source>
        <dbReference type="HAMAP-Rule" id="MF_03049"/>
    </source>
</evidence>
<evidence type="ECO:0000256" key="8">
    <source>
        <dbReference type="ARBA" id="ARBA00022786"/>
    </source>
</evidence>
<feature type="binding site" evidence="13">
    <location>
        <position position="180"/>
    </location>
    <ligand>
        <name>Zn(2+)</name>
        <dbReference type="ChEBI" id="CHEBI:29105"/>
    </ligand>
</feature>
<feature type="binding site" evidence="13">
    <location>
        <position position="177"/>
    </location>
    <ligand>
        <name>Zn(2+)</name>
        <dbReference type="ChEBI" id="CHEBI:29105"/>
    </ligand>
</feature>
<dbReference type="SUPFAM" id="SSF69572">
    <property type="entry name" value="Activating enzymes of the ubiquitin-like proteins"/>
    <property type="match status" value="1"/>
</dbReference>
<keyword evidence="3 13" id="KW-0808">Transferase</keyword>
<keyword evidence="7 13" id="KW-0547">Nucleotide-binding</keyword>
<feature type="domain" description="Rhodanese" evidence="14">
    <location>
        <begin position="304"/>
        <end position="401"/>
    </location>
</feature>
<dbReference type="PANTHER" id="PTHR10953:SF102">
    <property type="entry name" value="ADENYLYLTRANSFERASE AND SULFURTRANSFERASE MOCS3"/>
    <property type="match status" value="1"/>
</dbReference>
<evidence type="ECO:0000256" key="4">
    <source>
        <dbReference type="ARBA" id="ARBA00022694"/>
    </source>
</evidence>
<dbReference type="GO" id="GO:0042292">
    <property type="term" value="F:URM1 activating enzyme activity"/>
    <property type="evidence" value="ECO:0007669"/>
    <property type="project" value="TreeGrafter"/>
</dbReference>
<comment type="cofactor">
    <cofactor evidence="13">
        <name>Zn(2+)</name>
        <dbReference type="ChEBI" id="CHEBI:29105"/>
    </cofactor>
    <text evidence="13">Binds 1 zinc ion per subunit.</text>
</comment>
<evidence type="ECO:0000256" key="6">
    <source>
        <dbReference type="ARBA" id="ARBA00022723"/>
    </source>
</evidence>
<feature type="binding site" evidence="13">
    <location>
        <begin position="135"/>
        <end position="136"/>
    </location>
    <ligand>
        <name>ATP</name>
        <dbReference type="ChEBI" id="CHEBI:30616"/>
    </ligand>
</feature>
<comment type="pathway">
    <text evidence="13">tRNA modification; 5-methoxycarbonylmethyl-2-thiouridine-tRNA biosynthesis.</text>
</comment>
<keyword evidence="11 13" id="KW-0511">Multifunctional enzyme</keyword>
<dbReference type="GO" id="GO:0005829">
    <property type="term" value="C:cytosol"/>
    <property type="evidence" value="ECO:0007669"/>
    <property type="project" value="UniProtKB-SubCell"/>
</dbReference>
<dbReference type="GO" id="GO:0005524">
    <property type="term" value="F:ATP binding"/>
    <property type="evidence" value="ECO:0007669"/>
    <property type="project" value="UniProtKB-KW"/>
</dbReference>
<dbReference type="UniPathway" id="UPA00988"/>
<evidence type="ECO:0000313" key="15">
    <source>
        <dbReference type="EMBL" id="KDR82398.1"/>
    </source>
</evidence>
<evidence type="ECO:0000256" key="2">
    <source>
        <dbReference type="ARBA" id="ARBA00022490"/>
    </source>
</evidence>
<feature type="binding site" evidence="13">
    <location>
        <position position="250"/>
    </location>
    <ligand>
        <name>Zn(2+)</name>
        <dbReference type="ChEBI" id="CHEBI:29105"/>
    </ligand>
</feature>
<dbReference type="InterPro" id="IPR001763">
    <property type="entry name" value="Rhodanese-like_dom"/>
</dbReference>
<dbReference type="Proteomes" id="UP000027222">
    <property type="component" value="Unassembled WGS sequence"/>
</dbReference>
<dbReference type="Pfam" id="PF00581">
    <property type="entry name" value="Rhodanese"/>
    <property type="match status" value="1"/>
</dbReference>
<evidence type="ECO:0000259" key="14">
    <source>
        <dbReference type="PROSITE" id="PS50206"/>
    </source>
</evidence>
<dbReference type="SMART" id="SM00450">
    <property type="entry name" value="RHOD"/>
    <property type="match status" value="1"/>
</dbReference>
<dbReference type="PROSITE" id="PS50206">
    <property type="entry name" value="RHODANESE_3"/>
    <property type="match status" value="1"/>
</dbReference>
<dbReference type="STRING" id="685588.A0A067TTV6"/>
<evidence type="ECO:0000256" key="5">
    <source>
        <dbReference type="ARBA" id="ARBA00022695"/>
    </source>
</evidence>
<keyword evidence="5" id="KW-0548">Nucleotidyltransferase</keyword>
<dbReference type="HOGENOM" id="CLU_013325_1_2_1"/>
<dbReference type="InterPro" id="IPR000594">
    <property type="entry name" value="ThiF_NAD_FAD-bd"/>
</dbReference>
<feature type="binding site" evidence="13">
    <location>
        <position position="91"/>
    </location>
    <ligand>
        <name>ATP</name>
        <dbReference type="ChEBI" id="CHEBI:30616"/>
    </ligand>
</feature>
<evidence type="ECO:0000256" key="3">
    <source>
        <dbReference type="ARBA" id="ARBA00022679"/>
    </source>
</evidence>
<dbReference type="PANTHER" id="PTHR10953">
    <property type="entry name" value="UBIQUITIN-ACTIVATING ENZYME E1"/>
    <property type="match status" value="1"/>
</dbReference>
<accession>A0A067TTV6</accession>
<name>A0A067TTV6_GALM3</name>
<dbReference type="AlphaFoldDB" id="A0A067TTV6"/>
<dbReference type="InterPro" id="IPR028885">
    <property type="entry name" value="MOCS3/Uba4"/>
</dbReference>
<comment type="similarity">
    <text evidence="13">In the N-terminal section; belongs to the HesA/MoeB/ThiF family. UBA4 subfamily.</text>
</comment>
<dbReference type="InterPro" id="IPR035985">
    <property type="entry name" value="Ubiquitin-activating_enz"/>
</dbReference>
<feature type="binding site" evidence="13">
    <location>
        <begin position="74"/>
        <end position="78"/>
    </location>
    <ligand>
        <name>ATP</name>
        <dbReference type="ChEBI" id="CHEBI:30616"/>
    </ligand>
</feature>
<evidence type="ECO:0000256" key="10">
    <source>
        <dbReference type="ARBA" id="ARBA00022840"/>
    </source>
</evidence>
<dbReference type="NCBIfam" id="NF004281">
    <property type="entry name" value="PRK05690.1"/>
    <property type="match status" value="1"/>
</dbReference>
<dbReference type="InterPro" id="IPR045886">
    <property type="entry name" value="ThiF/MoeB/HesA"/>
</dbReference>
<dbReference type="GO" id="GO:0046872">
    <property type="term" value="F:metal ion binding"/>
    <property type="evidence" value="ECO:0007669"/>
    <property type="project" value="UniProtKB-KW"/>
</dbReference>
<dbReference type="Gene3D" id="3.40.250.10">
    <property type="entry name" value="Rhodanese-like domain"/>
    <property type="match status" value="1"/>
</dbReference>
<feature type="binding site" evidence="13">
    <location>
        <position position="253"/>
    </location>
    <ligand>
        <name>Zn(2+)</name>
        <dbReference type="ChEBI" id="CHEBI:29105"/>
    </ligand>
</feature>
<keyword evidence="9 13" id="KW-0862">Zinc</keyword>
<proteinExistence type="inferred from homology"/>
<keyword evidence="4 13" id="KW-0819">tRNA processing</keyword>
<dbReference type="EMBL" id="KL142369">
    <property type="protein sequence ID" value="KDR82398.1"/>
    <property type="molecule type" value="Genomic_DNA"/>
</dbReference>
<evidence type="ECO:0000256" key="12">
    <source>
        <dbReference type="ARBA" id="ARBA00075323"/>
    </source>
</evidence>
<gene>
    <name evidence="13" type="primary">UBA4</name>
    <name evidence="15" type="ORF">GALMADRAFT_237684</name>
</gene>
<dbReference type="InterPro" id="IPR036873">
    <property type="entry name" value="Rhodanese-like_dom_sf"/>
</dbReference>
<dbReference type="Pfam" id="PF00899">
    <property type="entry name" value="ThiF"/>
    <property type="match status" value="1"/>
</dbReference>
<dbReference type="Gene3D" id="3.40.50.720">
    <property type="entry name" value="NAD(P)-binding Rossmann-like Domain"/>
    <property type="match status" value="1"/>
</dbReference>
<organism evidence="15 16">
    <name type="scientific">Galerina marginata (strain CBS 339.88)</name>
    <dbReference type="NCBI Taxonomy" id="685588"/>
    <lineage>
        <taxon>Eukaryota</taxon>
        <taxon>Fungi</taxon>
        <taxon>Dikarya</taxon>
        <taxon>Basidiomycota</taxon>
        <taxon>Agaricomycotina</taxon>
        <taxon>Agaricomycetes</taxon>
        <taxon>Agaricomycetidae</taxon>
        <taxon>Agaricales</taxon>
        <taxon>Agaricineae</taxon>
        <taxon>Strophariaceae</taxon>
        <taxon>Galerina</taxon>
    </lineage>
</organism>
<evidence type="ECO:0000256" key="11">
    <source>
        <dbReference type="ARBA" id="ARBA00023268"/>
    </source>
</evidence>
<protein>
    <recommendedName>
        <fullName evidence="12">Needs CLA4 to survive protein 3</fullName>
    </recommendedName>
</protein>
<dbReference type="GO" id="GO:0070566">
    <property type="term" value="F:adenylyltransferase activity"/>
    <property type="evidence" value="ECO:0007669"/>
    <property type="project" value="InterPro"/>
</dbReference>
<evidence type="ECO:0000313" key="16">
    <source>
        <dbReference type="Proteomes" id="UP000027222"/>
    </source>
</evidence>
<keyword evidence="16" id="KW-1185">Reference proteome</keyword>
<evidence type="ECO:0000256" key="9">
    <source>
        <dbReference type="ARBA" id="ARBA00022833"/>
    </source>
</evidence>
<comment type="subcellular location">
    <subcellularLocation>
        <location evidence="1">Cytoplasm</location>
        <location evidence="1">Cytosol</location>
    </subcellularLocation>
</comment>
<keyword evidence="2 13" id="KW-0963">Cytoplasm</keyword>
<feature type="active site" description="Cysteine persulfide intermediate; for sulfurtransferase activity" evidence="13">
    <location>
        <position position="355"/>
    </location>
</feature>